<dbReference type="EMBL" id="HBKR01022836">
    <property type="protein sequence ID" value="CAE2313421.1"/>
    <property type="molecule type" value="Transcribed_RNA"/>
</dbReference>
<protein>
    <submittedName>
        <fullName evidence="2">Uncharacterized protein</fullName>
    </submittedName>
</protein>
<evidence type="ECO:0000256" key="1">
    <source>
        <dbReference type="SAM" id="MobiDB-lite"/>
    </source>
</evidence>
<proteinExistence type="predicted"/>
<dbReference type="PROSITE" id="PS51257">
    <property type="entry name" value="PROKAR_LIPOPROTEIN"/>
    <property type="match status" value="1"/>
</dbReference>
<name>A0A7S4L2X6_9EUKA</name>
<accession>A0A7S4L2X6</accession>
<evidence type="ECO:0000313" key="2">
    <source>
        <dbReference type="EMBL" id="CAE2313421.1"/>
    </source>
</evidence>
<reference evidence="2" key="1">
    <citation type="submission" date="2021-01" db="EMBL/GenBank/DDBJ databases">
        <authorList>
            <person name="Corre E."/>
            <person name="Pelletier E."/>
            <person name="Niang G."/>
            <person name="Scheremetjew M."/>
            <person name="Finn R."/>
            <person name="Kale V."/>
            <person name="Holt S."/>
            <person name="Cochrane G."/>
            <person name="Meng A."/>
            <person name="Brown T."/>
            <person name="Cohen L."/>
        </authorList>
    </citation>
    <scope>NUCLEOTIDE SEQUENCE</scope>
    <source>
        <strain evidence="2">SoJaBio B1-5/56/2</strain>
    </source>
</reference>
<organism evidence="2">
    <name type="scientific">Paramoeba aestuarina</name>
    <dbReference type="NCBI Taxonomy" id="180227"/>
    <lineage>
        <taxon>Eukaryota</taxon>
        <taxon>Amoebozoa</taxon>
        <taxon>Discosea</taxon>
        <taxon>Flabellinia</taxon>
        <taxon>Dactylopodida</taxon>
        <taxon>Paramoebidae</taxon>
        <taxon>Paramoeba</taxon>
    </lineage>
</organism>
<feature type="compositionally biased region" description="Polar residues" evidence="1">
    <location>
        <begin position="76"/>
        <end position="88"/>
    </location>
</feature>
<feature type="region of interest" description="Disordered" evidence="1">
    <location>
        <begin position="1"/>
        <end position="20"/>
    </location>
</feature>
<feature type="region of interest" description="Disordered" evidence="1">
    <location>
        <begin position="69"/>
        <end position="88"/>
    </location>
</feature>
<dbReference type="AlphaFoldDB" id="A0A7S4L2X6"/>
<sequence length="88" mass="9487">MIVRSDSEIQELCPDSSSSSSCFVTAGCELFSWMGPICNFHFLRVDRGNGKELKFVTASGKTVLCEPMLEEDKETGASSSNSEAPTTA</sequence>
<gene>
    <name evidence="2" type="ORF">NAES01612_LOCUS14926</name>
</gene>